<dbReference type="AlphaFoldDB" id="A0A2A4SZ80"/>
<feature type="chain" id="PRO_5013172994" evidence="1">
    <location>
        <begin position="21"/>
        <end position="160"/>
    </location>
</feature>
<dbReference type="EMBL" id="NVSR01000086">
    <property type="protein sequence ID" value="PCI26686.1"/>
    <property type="molecule type" value="Genomic_DNA"/>
</dbReference>
<organism evidence="2 3">
    <name type="scientific">SAR324 cluster bacterium</name>
    <dbReference type="NCBI Taxonomy" id="2024889"/>
    <lineage>
        <taxon>Bacteria</taxon>
        <taxon>Deltaproteobacteria</taxon>
        <taxon>SAR324 cluster</taxon>
    </lineage>
</organism>
<proteinExistence type="predicted"/>
<evidence type="ECO:0000313" key="2">
    <source>
        <dbReference type="EMBL" id="PCI26686.1"/>
    </source>
</evidence>
<evidence type="ECO:0000256" key="1">
    <source>
        <dbReference type="SAM" id="SignalP"/>
    </source>
</evidence>
<feature type="signal peptide" evidence="1">
    <location>
        <begin position="1"/>
        <end position="20"/>
    </location>
</feature>
<evidence type="ECO:0000313" key="3">
    <source>
        <dbReference type="Proteomes" id="UP000218113"/>
    </source>
</evidence>
<accession>A0A2A4SZ80</accession>
<name>A0A2A4SZ80_9DELT</name>
<protein>
    <submittedName>
        <fullName evidence="2">Uncharacterized protein</fullName>
    </submittedName>
</protein>
<gene>
    <name evidence="2" type="ORF">COB67_09870</name>
</gene>
<reference evidence="3" key="1">
    <citation type="submission" date="2017-08" db="EMBL/GenBank/DDBJ databases">
        <title>A dynamic microbial community with high functional redundancy inhabits the cold, oxic subseafloor aquifer.</title>
        <authorList>
            <person name="Tully B.J."/>
            <person name="Wheat C.G."/>
            <person name="Glazer B.T."/>
            <person name="Huber J.A."/>
        </authorList>
    </citation>
    <scope>NUCLEOTIDE SEQUENCE [LARGE SCALE GENOMIC DNA]</scope>
</reference>
<keyword evidence="1" id="KW-0732">Signal</keyword>
<dbReference type="Proteomes" id="UP000218113">
    <property type="component" value="Unassembled WGS sequence"/>
</dbReference>
<sequence>MKKVLCVLVFIGILLSPAWAEEQQEYLKKLKRVQMMDLSIEEGVDYICQHLAVDKSTICRNQNNLQTSLRFEKMILDGLEDLDDVDEEKLGTKVTNVELSYQYYEALVDVIGFYNFRKKAGQHAEKQEWLKAYESILLAENLLVKAKIYLSLTKILIERN</sequence>
<comment type="caution">
    <text evidence="2">The sequence shown here is derived from an EMBL/GenBank/DDBJ whole genome shotgun (WGS) entry which is preliminary data.</text>
</comment>